<organism evidence="4 5">
    <name type="scientific">Roseomonas marmotae</name>
    <dbReference type="NCBI Taxonomy" id="2768161"/>
    <lineage>
        <taxon>Bacteria</taxon>
        <taxon>Pseudomonadati</taxon>
        <taxon>Pseudomonadota</taxon>
        <taxon>Alphaproteobacteria</taxon>
        <taxon>Acetobacterales</taxon>
        <taxon>Roseomonadaceae</taxon>
        <taxon>Roseomonas</taxon>
    </lineage>
</organism>
<evidence type="ECO:0000256" key="2">
    <source>
        <dbReference type="ARBA" id="ARBA00023315"/>
    </source>
</evidence>
<dbReference type="InterPro" id="IPR050832">
    <property type="entry name" value="Bact_Acetyltransf"/>
</dbReference>
<dbReference type="Pfam" id="PF00583">
    <property type="entry name" value="Acetyltransf_1"/>
    <property type="match status" value="1"/>
</dbReference>
<gene>
    <name evidence="4" type="ORF">IAI60_18765</name>
</gene>
<dbReference type="PANTHER" id="PTHR43877">
    <property type="entry name" value="AMINOALKYLPHOSPHONATE N-ACETYLTRANSFERASE-RELATED-RELATED"/>
    <property type="match status" value="1"/>
</dbReference>
<keyword evidence="2" id="KW-0012">Acyltransferase</keyword>
<keyword evidence="1" id="KW-0808">Transferase</keyword>
<sequence length="177" mass="19374">MQREECEGVADAVLPLTPAALAESPVLARALLALNNAHAVELSWLEPARFRHLVEQAFLARRIGPAEALLLAFDQDADYDSPNFLWFRARYPRFVYVDRIVVAPAARGRGHARSLYRDLFAAARRAGHERVVCEVNSDPPNPASEAFHAALGFTGAGAASIHGGSKRVRYLECRLGA</sequence>
<dbReference type="EMBL" id="JACTNF010000026">
    <property type="protein sequence ID" value="MBO1076662.1"/>
    <property type="molecule type" value="Genomic_DNA"/>
</dbReference>
<dbReference type="PROSITE" id="PS51186">
    <property type="entry name" value="GNAT"/>
    <property type="match status" value="1"/>
</dbReference>
<dbReference type="InterPro" id="IPR016890">
    <property type="entry name" value="UCP028520"/>
</dbReference>
<dbReference type="InterPro" id="IPR016181">
    <property type="entry name" value="Acyl_CoA_acyltransferase"/>
</dbReference>
<feature type="domain" description="N-acetyltransferase" evidence="3">
    <location>
        <begin position="11"/>
        <end position="176"/>
    </location>
</feature>
<dbReference type="Gene3D" id="3.40.630.30">
    <property type="match status" value="1"/>
</dbReference>
<dbReference type="CDD" id="cd04301">
    <property type="entry name" value="NAT_SF"/>
    <property type="match status" value="1"/>
</dbReference>
<accession>A0ABS3KGW7</accession>
<dbReference type="SUPFAM" id="SSF55729">
    <property type="entry name" value="Acyl-CoA N-acyltransferases (Nat)"/>
    <property type="match status" value="1"/>
</dbReference>
<reference evidence="4 5" key="1">
    <citation type="submission" date="2020-09" db="EMBL/GenBank/DDBJ databases">
        <title>Roseomonas.</title>
        <authorList>
            <person name="Zhu W."/>
        </authorList>
    </citation>
    <scope>NUCLEOTIDE SEQUENCE [LARGE SCALE GENOMIC DNA]</scope>
    <source>
        <strain evidence="4 5">1311</strain>
    </source>
</reference>
<proteinExistence type="predicted"/>
<dbReference type="PANTHER" id="PTHR43877:SF2">
    <property type="entry name" value="AMINOALKYLPHOSPHONATE N-ACETYLTRANSFERASE-RELATED"/>
    <property type="match status" value="1"/>
</dbReference>
<evidence type="ECO:0000256" key="1">
    <source>
        <dbReference type="ARBA" id="ARBA00022679"/>
    </source>
</evidence>
<name>A0ABS3KGW7_9PROT</name>
<protein>
    <submittedName>
        <fullName evidence="4">GNAT family N-acetyltransferase</fullName>
    </submittedName>
</protein>
<keyword evidence="5" id="KW-1185">Reference proteome</keyword>
<evidence type="ECO:0000313" key="4">
    <source>
        <dbReference type="EMBL" id="MBO1076662.1"/>
    </source>
</evidence>
<evidence type="ECO:0000259" key="3">
    <source>
        <dbReference type="PROSITE" id="PS51186"/>
    </source>
</evidence>
<dbReference type="Proteomes" id="UP001518990">
    <property type="component" value="Unassembled WGS sequence"/>
</dbReference>
<evidence type="ECO:0000313" key="5">
    <source>
        <dbReference type="Proteomes" id="UP001518990"/>
    </source>
</evidence>
<dbReference type="InterPro" id="IPR000182">
    <property type="entry name" value="GNAT_dom"/>
</dbReference>
<dbReference type="PIRSF" id="PIRSF028520">
    <property type="entry name" value="UCP028520"/>
    <property type="match status" value="1"/>
</dbReference>
<comment type="caution">
    <text evidence="4">The sequence shown here is derived from an EMBL/GenBank/DDBJ whole genome shotgun (WGS) entry which is preliminary data.</text>
</comment>
<dbReference type="RefSeq" id="WP_237182611.1">
    <property type="nucleotide sequence ID" value="NZ_CP061091.1"/>
</dbReference>